<dbReference type="Proteomes" id="UP000807353">
    <property type="component" value="Unassembled WGS sequence"/>
</dbReference>
<comment type="caution">
    <text evidence="3">The sequence shown here is derived from an EMBL/GenBank/DDBJ whole genome shotgun (WGS) entry which is preliminary data.</text>
</comment>
<reference evidence="3" key="1">
    <citation type="submission" date="2020-11" db="EMBL/GenBank/DDBJ databases">
        <authorList>
            <consortium name="DOE Joint Genome Institute"/>
            <person name="Ahrendt S."/>
            <person name="Riley R."/>
            <person name="Andreopoulos W."/>
            <person name="Labutti K."/>
            <person name="Pangilinan J."/>
            <person name="Ruiz-Duenas F.J."/>
            <person name="Barrasa J.M."/>
            <person name="Sanchez-Garcia M."/>
            <person name="Camarero S."/>
            <person name="Miyauchi S."/>
            <person name="Serrano A."/>
            <person name="Linde D."/>
            <person name="Babiker R."/>
            <person name="Drula E."/>
            <person name="Ayuso-Fernandez I."/>
            <person name="Pacheco R."/>
            <person name="Padilla G."/>
            <person name="Ferreira P."/>
            <person name="Barriuso J."/>
            <person name="Kellner H."/>
            <person name="Castanera R."/>
            <person name="Alfaro M."/>
            <person name="Ramirez L."/>
            <person name="Pisabarro A.G."/>
            <person name="Kuo A."/>
            <person name="Tritt A."/>
            <person name="Lipzen A."/>
            <person name="He G."/>
            <person name="Yan M."/>
            <person name="Ng V."/>
            <person name="Cullen D."/>
            <person name="Martin F."/>
            <person name="Rosso M.-N."/>
            <person name="Henrissat B."/>
            <person name="Hibbett D."/>
            <person name="Martinez A.T."/>
            <person name="Grigoriev I.V."/>
        </authorList>
    </citation>
    <scope>NUCLEOTIDE SEQUENCE</scope>
    <source>
        <strain evidence="3">CBS 247.69</strain>
    </source>
</reference>
<evidence type="ECO:0000256" key="1">
    <source>
        <dbReference type="SAM" id="SignalP"/>
    </source>
</evidence>
<name>A0A9P5XTL5_9AGAR</name>
<dbReference type="AlphaFoldDB" id="A0A9P5XTL5"/>
<protein>
    <recommendedName>
        <fullName evidence="5">Secreted protein</fullName>
    </recommendedName>
</protein>
<keyword evidence="1" id="KW-0732">Signal</keyword>
<sequence length="90" mass="9935">MGPVLMLTIAAQLYIISLLHRDRIGCQVCAPHAFSMFCNKYDRLGIAGERAHGMCSINTYLILTWLCTLRARSAPTGTAIPRYVVGSYLS</sequence>
<evidence type="ECO:0000313" key="3">
    <source>
        <dbReference type="EMBL" id="KAF9455206.1"/>
    </source>
</evidence>
<evidence type="ECO:0000313" key="2">
    <source>
        <dbReference type="EMBL" id="KAF9455197.1"/>
    </source>
</evidence>
<evidence type="ECO:0000313" key="4">
    <source>
        <dbReference type="Proteomes" id="UP000807353"/>
    </source>
</evidence>
<gene>
    <name evidence="3" type="ORF">BDZ94DRAFT_1278631</name>
    <name evidence="2" type="ORF">BDZ94DRAFT_1278648</name>
</gene>
<feature type="signal peptide" evidence="1">
    <location>
        <begin position="1"/>
        <end position="21"/>
    </location>
</feature>
<feature type="chain" id="PRO_5040653559" description="Secreted protein" evidence="1">
    <location>
        <begin position="22"/>
        <end position="90"/>
    </location>
</feature>
<accession>A0A9P5XTL5</accession>
<keyword evidence="4" id="KW-1185">Reference proteome</keyword>
<proteinExistence type="predicted"/>
<dbReference type="EMBL" id="MU150915">
    <property type="protein sequence ID" value="KAF9455206.1"/>
    <property type="molecule type" value="Genomic_DNA"/>
</dbReference>
<evidence type="ECO:0008006" key="5">
    <source>
        <dbReference type="Google" id="ProtNLM"/>
    </source>
</evidence>
<dbReference type="EMBL" id="MU150928">
    <property type="protein sequence ID" value="KAF9455197.1"/>
    <property type="molecule type" value="Genomic_DNA"/>
</dbReference>
<organism evidence="3 4">
    <name type="scientific">Collybia nuda</name>
    <dbReference type="NCBI Taxonomy" id="64659"/>
    <lineage>
        <taxon>Eukaryota</taxon>
        <taxon>Fungi</taxon>
        <taxon>Dikarya</taxon>
        <taxon>Basidiomycota</taxon>
        <taxon>Agaricomycotina</taxon>
        <taxon>Agaricomycetes</taxon>
        <taxon>Agaricomycetidae</taxon>
        <taxon>Agaricales</taxon>
        <taxon>Tricholomatineae</taxon>
        <taxon>Clitocybaceae</taxon>
        <taxon>Collybia</taxon>
    </lineage>
</organism>